<dbReference type="AlphaFoldDB" id="A0A9X2CZI8"/>
<evidence type="ECO:0000313" key="1">
    <source>
        <dbReference type="EMBL" id="MCL9683564.1"/>
    </source>
</evidence>
<evidence type="ECO:0000313" key="2">
    <source>
        <dbReference type="Proteomes" id="UP001139721"/>
    </source>
</evidence>
<sequence>MVPLAQMKKKRLTPLRVIRGVYNRLRVYGQGIVSTPIKLWYANSAGLRNNFGEKRNLKRLQNDFLLQGEQISAQQSALLSAQLLQHDGYYTLPAYFDRETLLKLQQDVAQKMENPELSISSPNGATQFLLDPLKNVPALEMLLRDEICAIITSYYKCAFRVESVRVWRNHHVPNIDTEKDDKFSNTFHHDNCPVMGLRVFVLLSDGVTRETGALRFHDKTTSKNIIRRLGYFHREKLTKSMRQRLLNPSTLSFFEGNLGDVCICNTQECLHAASVPKLGTYRDMLQFEIYPTAGPIQAADVLLAKVPADKALLAMRG</sequence>
<proteinExistence type="predicted"/>
<name>A0A9X2CZI8_9GAMM</name>
<dbReference type="Proteomes" id="UP001139721">
    <property type="component" value="Unassembled WGS sequence"/>
</dbReference>
<comment type="caution">
    <text evidence="1">The sequence shown here is derived from an EMBL/GenBank/DDBJ whole genome shotgun (WGS) entry which is preliminary data.</text>
</comment>
<dbReference type="Gene3D" id="2.60.120.620">
    <property type="entry name" value="q2cbj1_9rhob like domain"/>
    <property type="match status" value="1"/>
</dbReference>
<dbReference type="SUPFAM" id="SSF51197">
    <property type="entry name" value="Clavaminate synthase-like"/>
    <property type="match status" value="1"/>
</dbReference>
<gene>
    <name evidence="1" type="ORF">LOX96_05630</name>
</gene>
<protein>
    <submittedName>
        <fullName evidence="1">Uncharacterized protein</fullName>
    </submittedName>
</protein>
<dbReference type="RefSeq" id="WP_250421069.1">
    <property type="nucleotide sequence ID" value="NZ_JAJKBJ010000004.1"/>
</dbReference>
<reference evidence="1" key="1">
    <citation type="submission" date="2021-11" db="EMBL/GenBank/DDBJ databases">
        <title>Legionella maioricencis sp. nov., a new species isolated from hot water samples in Mallorca.</title>
        <authorList>
            <person name="Crespi S."/>
            <person name="Drasar V."/>
            <person name="Salva-Serra F."/>
            <person name="Jaen-Luchoro D."/>
            <person name="Pineiro-Iglesias B."/>
            <person name="Aliaga F."/>
            <person name="Fernandez-Juarez V."/>
            <person name="Coll G."/>
            <person name="Moore E.R.B."/>
            <person name="Bennasar-Figueras A."/>
        </authorList>
    </citation>
    <scope>NUCLEOTIDE SEQUENCE</scope>
    <source>
        <strain evidence="1">HCPI-6</strain>
    </source>
</reference>
<dbReference type="EMBL" id="JAJKBJ010000004">
    <property type="protein sequence ID" value="MCL9683564.1"/>
    <property type="molecule type" value="Genomic_DNA"/>
</dbReference>
<organism evidence="1 2">
    <name type="scientific">Legionella maioricensis</name>
    <dbReference type="NCBI Taxonomy" id="2896528"/>
    <lineage>
        <taxon>Bacteria</taxon>
        <taxon>Pseudomonadati</taxon>
        <taxon>Pseudomonadota</taxon>
        <taxon>Gammaproteobacteria</taxon>
        <taxon>Legionellales</taxon>
        <taxon>Legionellaceae</taxon>
        <taxon>Legionella</taxon>
    </lineage>
</organism>
<keyword evidence="2" id="KW-1185">Reference proteome</keyword>
<accession>A0A9X2CZI8</accession>